<evidence type="ECO:0000256" key="1">
    <source>
        <dbReference type="ARBA" id="ARBA00001282"/>
    </source>
</evidence>
<evidence type="ECO:0000256" key="4">
    <source>
        <dbReference type="ARBA" id="ARBA00022679"/>
    </source>
</evidence>
<evidence type="ECO:0000256" key="5">
    <source>
        <dbReference type="ARBA" id="ARBA00022695"/>
    </source>
</evidence>
<dbReference type="HAMAP" id="MF_00108">
    <property type="entry name" value="IspD"/>
    <property type="match status" value="1"/>
</dbReference>
<protein>
    <recommendedName>
        <fullName evidence="7">2-C-methyl-D-erythritol 4-phosphate cytidylyltransferase</fullName>
        <ecNumber evidence="7">2.7.7.60</ecNumber>
    </recommendedName>
    <alternativeName>
        <fullName evidence="7">4-diphosphocytidyl-2C-methyl-D-erythritol synthase</fullName>
    </alternativeName>
    <alternativeName>
        <fullName evidence="7">MEP cytidylyltransferase</fullName>
        <shortName evidence="7">MCT</shortName>
    </alternativeName>
</protein>
<keyword evidence="6 7" id="KW-0414">Isoprene biosynthesis</keyword>
<dbReference type="InterPro" id="IPR001228">
    <property type="entry name" value="IspD"/>
</dbReference>
<sequence>MSLPPATIAVVETALIIPAAGSGTRLGADRPKAFVELAGRTLLAWSLRSGLRAGCGLTVIAAPADLLEEARAIADAECDSLKVPRSLVAVVEGGAERTDSVAAALELLETANPSFVLVHDAARALTPNEVFIRVIDALRAGERNVVPTLPVADTIRTVAGSTSSVEDLATPVDRSQLRRVQTPQGFRTEDLRAAHRHARQTGLSATDDAGLLEAIGIPARGVPGAEAAHKITYPEDLRTARARLQGE</sequence>
<dbReference type="PATRIC" id="fig|479117.4.peg.534"/>
<comment type="catalytic activity">
    <reaction evidence="1 7">
        <text>2-C-methyl-D-erythritol 4-phosphate + CTP + H(+) = 4-CDP-2-C-methyl-D-erythritol + diphosphate</text>
        <dbReference type="Rhea" id="RHEA:13429"/>
        <dbReference type="ChEBI" id="CHEBI:15378"/>
        <dbReference type="ChEBI" id="CHEBI:33019"/>
        <dbReference type="ChEBI" id="CHEBI:37563"/>
        <dbReference type="ChEBI" id="CHEBI:57823"/>
        <dbReference type="ChEBI" id="CHEBI:58262"/>
        <dbReference type="EC" id="2.7.7.60"/>
    </reaction>
</comment>
<accession>A0A150HBX0</accession>
<evidence type="ECO:0000313" key="9">
    <source>
        <dbReference type="Proteomes" id="UP000243589"/>
    </source>
</evidence>
<dbReference type="PROSITE" id="PS01295">
    <property type="entry name" value="ISPD"/>
    <property type="match status" value="1"/>
</dbReference>
<dbReference type="Pfam" id="PF01128">
    <property type="entry name" value="IspD"/>
    <property type="match status" value="1"/>
</dbReference>
<comment type="caution">
    <text evidence="8">The sequence shown here is derived from an EMBL/GenBank/DDBJ whole genome shotgun (WGS) entry which is preliminary data.</text>
</comment>
<feature type="site" description="Transition state stabilizer" evidence="7">
    <location>
        <position position="25"/>
    </location>
</feature>
<dbReference type="SUPFAM" id="SSF53448">
    <property type="entry name" value="Nucleotide-diphospho-sugar transferases"/>
    <property type="match status" value="1"/>
</dbReference>
<dbReference type="GO" id="GO:0019288">
    <property type="term" value="P:isopentenyl diphosphate biosynthetic process, methylerythritol 4-phosphate pathway"/>
    <property type="evidence" value="ECO:0007669"/>
    <property type="project" value="UniProtKB-UniRule"/>
</dbReference>
<dbReference type="UniPathway" id="UPA00056">
    <property type="reaction ID" value="UER00093"/>
</dbReference>
<keyword evidence="5 7" id="KW-0548">Nucleotidyltransferase</keyword>
<proteinExistence type="inferred from homology"/>
<dbReference type="InterPro" id="IPR029044">
    <property type="entry name" value="Nucleotide-diphossugar_trans"/>
</dbReference>
<feature type="site" description="Positions MEP for the nucleophilic attack" evidence="7">
    <location>
        <position position="230"/>
    </location>
</feature>
<feature type="site" description="Positions MEP for the nucleophilic attack" evidence="7">
    <location>
        <position position="174"/>
    </location>
</feature>
<dbReference type="CDD" id="cd02516">
    <property type="entry name" value="CDP-ME_synthetase"/>
    <property type="match status" value="1"/>
</dbReference>
<dbReference type="Gene3D" id="3.90.550.10">
    <property type="entry name" value="Spore Coat Polysaccharide Biosynthesis Protein SpsA, Chain A"/>
    <property type="match status" value="1"/>
</dbReference>
<name>A0A150HBX0_9MICO</name>
<reference evidence="8 9" key="1">
    <citation type="submission" date="2016-01" db="EMBL/GenBank/DDBJ databases">
        <title>Use of Whole Genome Sequencing to ascertain that Brevibacterium massiliense (Roux, Raoult 2009) is a later heterotypic synonym of Brevibacterium ravenspurgense (Mages 2008).</title>
        <authorList>
            <person name="Bernier A.-M."/>
            <person name="Burdz T."/>
            <person name="Huynh C."/>
            <person name="Pachecho A.L."/>
            <person name="Wiebe D."/>
            <person name="Bonner C."/>
            <person name="Bernard K."/>
        </authorList>
    </citation>
    <scope>NUCLEOTIDE SEQUENCE [LARGE SCALE GENOMIC DNA]</scope>
    <source>
        <strain evidence="8 9">CCUG56047</strain>
    </source>
</reference>
<evidence type="ECO:0000256" key="2">
    <source>
        <dbReference type="ARBA" id="ARBA00004787"/>
    </source>
</evidence>
<dbReference type="NCBIfam" id="TIGR00453">
    <property type="entry name" value="ispD"/>
    <property type="match status" value="1"/>
</dbReference>
<dbReference type="EC" id="2.7.7.60" evidence="7"/>
<dbReference type="EMBL" id="LQQC01000006">
    <property type="protein sequence ID" value="KXZ59150.1"/>
    <property type="molecule type" value="Genomic_DNA"/>
</dbReference>
<keyword evidence="4 7" id="KW-0808">Transferase</keyword>
<dbReference type="InterPro" id="IPR034683">
    <property type="entry name" value="IspD/TarI"/>
</dbReference>
<dbReference type="GO" id="GO:0050518">
    <property type="term" value="F:2-C-methyl-D-erythritol 4-phosphate cytidylyltransferase activity"/>
    <property type="evidence" value="ECO:0007669"/>
    <property type="project" value="UniProtKB-UniRule"/>
</dbReference>
<evidence type="ECO:0000256" key="7">
    <source>
        <dbReference type="HAMAP-Rule" id="MF_00108"/>
    </source>
</evidence>
<evidence type="ECO:0000256" key="3">
    <source>
        <dbReference type="ARBA" id="ARBA00009789"/>
    </source>
</evidence>
<dbReference type="PANTHER" id="PTHR32125:SF4">
    <property type="entry name" value="2-C-METHYL-D-ERYTHRITOL 4-PHOSPHATE CYTIDYLYLTRANSFERASE, CHLOROPLASTIC"/>
    <property type="match status" value="1"/>
</dbReference>
<evidence type="ECO:0000256" key="6">
    <source>
        <dbReference type="ARBA" id="ARBA00023229"/>
    </source>
</evidence>
<organism evidence="8 9">
    <name type="scientific">Brevibacterium ravenspurgense</name>
    <dbReference type="NCBI Taxonomy" id="479117"/>
    <lineage>
        <taxon>Bacteria</taxon>
        <taxon>Bacillati</taxon>
        <taxon>Actinomycetota</taxon>
        <taxon>Actinomycetes</taxon>
        <taxon>Micrococcales</taxon>
        <taxon>Brevibacteriaceae</taxon>
        <taxon>Brevibacterium</taxon>
    </lineage>
</organism>
<dbReference type="InterPro" id="IPR018294">
    <property type="entry name" value="ISPD_synthase_CS"/>
</dbReference>
<feature type="site" description="Transition state stabilizer" evidence="7">
    <location>
        <position position="32"/>
    </location>
</feature>
<evidence type="ECO:0000313" key="8">
    <source>
        <dbReference type="EMBL" id="KXZ59150.1"/>
    </source>
</evidence>
<dbReference type="PANTHER" id="PTHR32125">
    <property type="entry name" value="2-C-METHYL-D-ERYTHRITOL 4-PHOSPHATE CYTIDYLYLTRANSFERASE, CHLOROPLASTIC"/>
    <property type="match status" value="1"/>
</dbReference>
<comment type="function">
    <text evidence="7">Catalyzes the formation of 4-diphosphocytidyl-2-C-methyl-D-erythritol from CTP and 2-C-methyl-D-erythritol 4-phosphate (MEP).</text>
</comment>
<dbReference type="Proteomes" id="UP000243589">
    <property type="component" value="Unassembled WGS sequence"/>
</dbReference>
<dbReference type="InterPro" id="IPR050088">
    <property type="entry name" value="IspD/TarI_cytidylyltransf_bact"/>
</dbReference>
<keyword evidence="9" id="KW-1185">Reference proteome</keyword>
<comment type="similarity">
    <text evidence="3 7">Belongs to the IspD/TarI cytidylyltransferase family. IspD subfamily.</text>
</comment>
<gene>
    <name evidence="7 8" type="primary">ispD</name>
    <name evidence="8" type="ORF">Bravens_00533</name>
</gene>
<dbReference type="AlphaFoldDB" id="A0A150HBX0"/>
<comment type="pathway">
    <text evidence="2 7">Isoprenoid biosynthesis; isopentenyl diphosphate biosynthesis via DXP pathway; isopentenyl diphosphate from 1-deoxy-D-xylulose 5-phosphate: step 2/6.</text>
</comment>